<evidence type="ECO:0000313" key="1">
    <source>
        <dbReference type="EMBL" id="SHO58720.1"/>
    </source>
</evidence>
<keyword evidence="2" id="KW-1185">Reference proteome</keyword>
<sequence length="133" mass="15375">MNSQHKERVTRILSHLKSQPITTELIASKVIDFHLSPLITEFIQKYSLSIERFVAVVSHCELSYDGKLFFGYKTENGIERFRGGVYENKEVDVSEPVIIVYICHESEDQEFGIIETVLQIHSQEEACFSSYQQ</sequence>
<proteinExistence type="predicted"/>
<dbReference type="STRING" id="1117707.VQ7734_04492"/>
<dbReference type="AlphaFoldDB" id="A0A1M7Z1R9"/>
<organism evidence="1 2">
    <name type="scientific">Vibrio quintilis</name>
    <dbReference type="NCBI Taxonomy" id="1117707"/>
    <lineage>
        <taxon>Bacteria</taxon>
        <taxon>Pseudomonadati</taxon>
        <taxon>Pseudomonadota</taxon>
        <taxon>Gammaproteobacteria</taxon>
        <taxon>Vibrionales</taxon>
        <taxon>Vibrionaceae</taxon>
        <taxon>Vibrio</taxon>
    </lineage>
</organism>
<dbReference type="Proteomes" id="UP000184600">
    <property type="component" value="Unassembled WGS sequence"/>
</dbReference>
<gene>
    <name evidence="1" type="ORF">VQ7734_04492</name>
</gene>
<protein>
    <submittedName>
        <fullName evidence="1">Uncharacterized protein</fullName>
    </submittedName>
</protein>
<accession>A0A1M7Z1R9</accession>
<dbReference type="RefSeq" id="WP_073586169.1">
    <property type="nucleotide sequence ID" value="NZ_AP024898.1"/>
</dbReference>
<dbReference type="EMBL" id="FRFG01000077">
    <property type="protein sequence ID" value="SHO58720.1"/>
    <property type="molecule type" value="Genomic_DNA"/>
</dbReference>
<reference evidence="2" key="1">
    <citation type="submission" date="2016-12" db="EMBL/GenBank/DDBJ databases">
        <authorList>
            <person name="Rodrigo-Torres L."/>
            <person name="Arahal R.D."/>
            <person name="Lucena T."/>
        </authorList>
    </citation>
    <scope>NUCLEOTIDE SEQUENCE [LARGE SCALE GENOMIC DNA]</scope>
</reference>
<evidence type="ECO:0000313" key="2">
    <source>
        <dbReference type="Proteomes" id="UP000184600"/>
    </source>
</evidence>
<name>A0A1M7Z1R9_9VIBR</name>